<evidence type="ECO:0000313" key="1">
    <source>
        <dbReference type="EMBL" id="QDH90041.1"/>
    </source>
</evidence>
<accession>A0A514D8U8</accession>
<proteinExistence type="predicted"/>
<sequence>MAGTVTTTRILDKPFYFTRRNISSGGLLKGDVFDVSKTYSNSWGPATQQTTSFRSGSAFLKALDDPEQHVVLDEDLSDRALPDNSDQLMLRERNQAISDSTYDHGHPFSTIRVERDLSTLVNLQNLAGTCSYYGPMTVVGGTGVTGTGLDGRVDLNGYPRILPSGEIPDINLALGTKAISKTIPTLPVAGMAAFLGELHEGLPRMIGHSSLFAERAHAFHGLGSEYLNVEFGWKPFISDVRKFAKAFKNAGAILKQYRRDSGKTVHRHYAFPVIRDSKVYPTSYIGAGGGQNLPSFAFKFPCDNTVYGNFTSGELDSLLRSGTSASVHASSVRKQRYWFTGAYSYLVSEDDSFLGRMEGYVQKANKLLGVKVTPDVLWELTPWSWLLDWEVNIGVNITNLTAFGQDNLALRWGYLMRETSYNHYTSTSNISSYGNWGGPIHSTWRIVKKERIRSTPFGFGLNTAAFTERQWSILGALGLTRAPKKLF</sequence>
<reference evidence="1" key="1">
    <citation type="submission" date="2019-05" db="EMBL/GenBank/DDBJ databases">
        <title>Metatranscriptomic reconstruction reveals RNA viruses with the potential to shape carbon cycling in soil.</title>
        <authorList>
            <person name="Starr E.P."/>
            <person name="Nuccio E."/>
            <person name="Pett-Ridge J."/>
            <person name="Banfield J.F."/>
            <person name="Firestone M.K."/>
        </authorList>
    </citation>
    <scope>NUCLEOTIDE SEQUENCE</scope>
    <source>
        <strain evidence="1">H1_Bulk_Litter_6_scaffold_301</strain>
    </source>
</reference>
<dbReference type="EMBL" id="MN035209">
    <property type="protein sequence ID" value="QDH90041.1"/>
    <property type="molecule type" value="Genomic_RNA"/>
</dbReference>
<protein>
    <recommendedName>
        <fullName evidence="2">Maturation</fullName>
    </recommendedName>
</protein>
<evidence type="ECO:0008006" key="2">
    <source>
        <dbReference type="Google" id="ProtNLM"/>
    </source>
</evidence>
<name>A0A514D8U8_9VIRU</name>
<organism evidence="1">
    <name type="scientific">Leviviridae sp</name>
    <dbReference type="NCBI Taxonomy" id="2027243"/>
    <lineage>
        <taxon>Viruses</taxon>
        <taxon>Riboviria</taxon>
        <taxon>Orthornavirae</taxon>
        <taxon>Lenarviricota</taxon>
        <taxon>Leviviricetes</taxon>
        <taxon>Norzivirales</taxon>
        <taxon>Fiersviridae</taxon>
    </lineage>
</organism>
<gene>
    <name evidence="1" type="ORF">H1BulkLitter6301_000001</name>
</gene>